<gene>
    <name evidence="2" type="ORF">Back2_17610</name>
</gene>
<protein>
    <recommendedName>
        <fullName evidence="1">DNA polymerase III beta sliding clamp central domain-containing protein</fullName>
    </recommendedName>
</protein>
<dbReference type="RefSeq" id="WP_125568655.1">
    <property type="nucleotide sequence ID" value="NZ_AP019307.1"/>
</dbReference>
<dbReference type="KEGG" id="nbe:Back2_17610"/>
<dbReference type="GO" id="GO:0009360">
    <property type="term" value="C:DNA polymerase III complex"/>
    <property type="evidence" value="ECO:0007669"/>
    <property type="project" value="InterPro"/>
</dbReference>
<sequence>MSDRDKQMQISITVRQLQELVGPVLPCAGVDEMLPVLTAVDVWTDGKWIFAATTDRFRAALKRVAAAEGASFPEFHALIPTRVLESITKLFQGQRGSDPMLTLTVHKDQLTVEAGGGLVDLGSAKATYWLMTADNFPDVVSLIAKAIAAQGDDLGSQSGFNFEYLASFKSATVRRHEPLQLKLTSTASGKAGPALILGEDFAGILMPRVFIGDVADAAYDGSDWLPSIERRSAAIKASHKDRNAAAQKKLQKAGVA</sequence>
<organism evidence="2 3">
    <name type="scientific">Nocardioides baekrokdamisoli</name>
    <dbReference type="NCBI Taxonomy" id="1804624"/>
    <lineage>
        <taxon>Bacteria</taxon>
        <taxon>Bacillati</taxon>
        <taxon>Actinomycetota</taxon>
        <taxon>Actinomycetes</taxon>
        <taxon>Propionibacteriales</taxon>
        <taxon>Nocardioidaceae</taxon>
        <taxon>Nocardioides</taxon>
    </lineage>
</organism>
<dbReference type="Proteomes" id="UP000271573">
    <property type="component" value="Chromosome"/>
</dbReference>
<evidence type="ECO:0000313" key="3">
    <source>
        <dbReference type="Proteomes" id="UP000271573"/>
    </source>
</evidence>
<dbReference type="Pfam" id="PF02767">
    <property type="entry name" value="DNA_pol3_beta_2"/>
    <property type="match status" value="1"/>
</dbReference>
<dbReference type="SUPFAM" id="SSF55979">
    <property type="entry name" value="DNA clamp"/>
    <property type="match status" value="1"/>
</dbReference>
<dbReference type="GO" id="GO:0006260">
    <property type="term" value="P:DNA replication"/>
    <property type="evidence" value="ECO:0007669"/>
    <property type="project" value="InterPro"/>
</dbReference>
<evidence type="ECO:0000259" key="1">
    <source>
        <dbReference type="Pfam" id="PF02767"/>
    </source>
</evidence>
<name>A0A3G9J1Z5_9ACTN</name>
<dbReference type="Gene3D" id="3.10.150.10">
    <property type="entry name" value="DNA Polymerase III, subunit A, domain 2"/>
    <property type="match status" value="1"/>
</dbReference>
<proteinExistence type="predicted"/>
<dbReference type="InterPro" id="IPR046938">
    <property type="entry name" value="DNA_clamp_sf"/>
</dbReference>
<reference evidence="2 3" key="1">
    <citation type="submission" date="2018-11" db="EMBL/GenBank/DDBJ databases">
        <title>Complete genome sequence of Nocardioides baekrokdamisoli strain KCTC 39748.</title>
        <authorList>
            <person name="Kang S.W."/>
            <person name="Lee K.C."/>
            <person name="Kim K.K."/>
            <person name="Kim J.S."/>
            <person name="Kim D.S."/>
            <person name="Ko S.H."/>
            <person name="Yang S.H."/>
            <person name="Shin Y.K."/>
            <person name="Lee J.S."/>
        </authorList>
    </citation>
    <scope>NUCLEOTIDE SEQUENCE [LARGE SCALE GENOMIC DNA]</scope>
    <source>
        <strain evidence="2 3">KCTC 39748</strain>
    </source>
</reference>
<evidence type="ECO:0000313" key="2">
    <source>
        <dbReference type="EMBL" id="BBH17474.1"/>
    </source>
</evidence>
<dbReference type="OrthoDB" id="4919081at2"/>
<accession>A0A3G9J1Z5</accession>
<keyword evidence="3" id="KW-1185">Reference proteome</keyword>
<dbReference type="EMBL" id="AP019307">
    <property type="protein sequence ID" value="BBH17474.1"/>
    <property type="molecule type" value="Genomic_DNA"/>
</dbReference>
<dbReference type="GO" id="GO:0008408">
    <property type="term" value="F:3'-5' exonuclease activity"/>
    <property type="evidence" value="ECO:0007669"/>
    <property type="project" value="InterPro"/>
</dbReference>
<dbReference type="GO" id="GO:0003887">
    <property type="term" value="F:DNA-directed DNA polymerase activity"/>
    <property type="evidence" value="ECO:0007669"/>
    <property type="project" value="InterPro"/>
</dbReference>
<dbReference type="AlphaFoldDB" id="A0A3G9J1Z5"/>
<feature type="domain" description="DNA polymerase III beta sliding clamp central" evidence="1">
    <location>
        <begin position="13"/>
        <end position="116"/>
    </location>
</feature>
<dbReference type="InterPro" id="IPR022637">
    <property type="entry name" value="DNA_polIII_beta_cen"/>
</dbReference>